<dbReference type="OrthoDB" id="5840590at2759"/>
<gene>
    <name evidence="8" type="ORF">HPLM_LOCUS11081</name>
</gene>
<name>A0A0N4WJA9_HAEPC</name>
<evidence type="ECO:0000313" key="8">
    <source>
        <dbReference type="EMBL" id="VDO41928.1"/>
    </source>
</evidence>
<evidence type="ECO:0000256" key="4">
    <source>
        <dbReference type="ARBA" id="ARBA00023004"/>
    </source>
</evidence>
<protein>
    <submittedName>
        <fullName evidence="10">CUB domain-containing protein</fullName>
    </submittedName>
</protein>
<dbReference type="GO" id="GO:0046872">
    <property type="term" value="F:metal ion binding"/>
    <property type="evidence" value="ECO:0007669"/>
    <property type="project" value="UniProtKB-KW"/>
</dbReference>
<evidence type="ECO:0000313" key="10">
    <source>
        <dbReference type="WBParaSite" id="HPLM_0001108901-mRNA-1"/>
    </source>
</evidence>
<keyword evidence="4" id="KW-0408">Iron</keyword>
<keyword evidence="9" id="KW-1185">Reference proteome</keyword>
<reference evidence="10" key="1">
    <citation type="submission" date="2017-02" db="UniProtKB">
        <authorList>
            <consortium name="WormBaseParasite"/>
        </authorList>
    </citation>
    <scope>IDENTIFICATION</scope>
</reference>
<evidence type="ECO:0000256" key="7">
    <source>
        <dbReference type="ARBA" id="ARBA00045681"/>
    </source>
</evidence>
<evidence type="ECO:0000256" key="1">
    <source>
        <dbReference type="ARBA" id="ARBA00004173"/>
    </source>
</evidence>
<accession>A0A0N4WJA9</accession>
<dbReference type="InterPro" id="IPR015324">
    <property type="entry name" value="Ribosomal_Rsm22-like"/>
</dbReference>
<dbReference type="PANTHER" id="PTHR13184:SF5">
    <property type="entry name" value="METHYLTRANSFERASE-LIKE PROTEIN 17, MITOCHONDRIAL"/>
    <property type="match status" value="1"/>
</dbReference>
<dbReference type="GO" id="GO:0006412">
    <property type="term" value="P:translation"/>
    <property type="evidence" value="ECO:0007669"/>
    <property type="project" value="InterPro"/>
</dbReference>
<keyword evidence="3" id="KW-0809">Transit peptide</keyword>
<comment type="subcellular location">
    <subcellularLocation>
        <location evidence="1">Mitochondrion</location>
    </subcellularLocation>
</comment>
<evidence type="ECO:0000256" key="2">
    <source>
        <dbReference type="ARBA" id="ARBA00022723"/>
    </source>
</evidence>
<comment type="function">
    <text evidence="7">Mitochondrial ribosome (mitoribosome) assembly factor. Binds at the interface of the head and body domains of the mitochondrial small ribosomal subunit (mt-SSU), occluding the mRNA channel and preventing compaction of the head domain towards the body. Probable inactive methyltransferase: retains the characteristic folding and ability to bind S-adenosyl-L-methionine, but it probably lost its methyltransferase activity.</text>
</comment>
<dbReference type="Pfam" id="PF09243">
    <property type="entry name" value="Rsm22"/>
    <property type="match status" value="1"/>
</dbReference>
<evidence type="ECO:0000256" key="6">
    <source>
        <dbReference type="ARBA" id="ARBA00023128"/>
    </source>
</evidence>
<dbReference type="Proteomes" id="UP000268014">
    <property type="component" value="Unassembled WGS sequence"/>
</dbReference>
<dbReference type="AlphaFoldDB" id="A0A0N4WJA9"/>
<dbReference type="STRING" id="6290.A0A0N4WJA9"/>
<dbReference type="EMBL" id="UZAF01017465">
    <property type="protein sequence ID" value="VDO41928.1"/>
    <property type="molecule type" value="Genomic_DNA"/>
</dbReference>
<evidence type="ECO:0000313" key="9">
    <source>
        <dbReference type="Proteomes" id="UP000268014"/>
    </source>
</evidence>
<proteinExistence type="predicted"/>
<keyword evidence="2" id="KW-0479">Metal-binding</keyword>
<evidence type="ECO:0000256" key="5">
    <source>
        <dbReference type="ARBA" id="ARBA00023014"/>
    </source>
</evidence>
<dbReference type="GO" id="GO:0005763">
    <property type="term" value="C:mitochondrial small ribosomal subunit"/>
    <property type="evidence" value="ECO:0007669"/>
    <property type="project" value="TreeGrafter"/>
</dbReference>
<dbReference type="GO" id="GO:0003735">
    <property type="term" value="F:structural constituent of ribosome"/>
    <property type="evidence" value="ECO:0007669"/>
    <property type="project" value="TreeGrafter"/>
</dbReference>
<dbReference type="PANTHER" id="PTHR13184">
    <property type="entry name" value="37S RIBOSOMAL PROTEIN S22"/>
    <property type="match status" value="1"/>
</dbReference>
<keyword evidence="5" id="KW-0411">Iron-sulfur</keyword>
<keyword evidence="6" id="KW-0496">Mitochondrion</keyword>
<dbReference type="GO" id="GO:0051536">
    <property type="term" value="F:iron-sulfur cluster binding"/>
    <property type="evidence" value="ECO:0007669"/>
    <property type="project" value="UniProtKB-KW"/>
</dbReference>
<sequence>MVPPELELPTALPPATVYSPCPHDLGCPKLTSKCVSNLVLNSIAVFPSSRSPCTFSVRWRVIRADGKRSRHEEGGTEIGKFSFVILEKGMRHSQDTITRILTMRHSSGHVTCDLCTAYDGIQRLTVSRRAGVLYQRARARRDGELFPLQIKTKTTENMFDFRNLVNHDEKTSE</sequence>
<evidence type="ECO:0000256" key="3">
    <source>
        <dbReference type="ARBA" id="ARBA00022946"/>
    </source>
</evidence>
<dbReference type="OMA" id="QEFRADH"/>
<dbReference type="InterPro" id="IPR052571">
    <property type="entry name" value="Mt_RNA_Methyltransferase"/>
</dbReference>
<dbReference type="WBParaSite" id="HPLM_0001108901-mRNA-1">
    <property type="protein sequence ID" value="HPLM_0001108901-mRNA-1"/>
    <property type="gene ID" value="HPLM_0001108901"/>
</dbReference>
<dbReference type="GO" id="GO:0008168">
    <property type="term" value="F:methyltransferase activity"/>
    <property type="evidence" value="ECO:0007669"/>
    <property type="project" value="InterPro"/>
</dbReference>
<organism evidence="10">
    <name type="scientific">Haemonchus placei</name>
    <name type="common">Barber's pole worm</name>
    <dbReference type="NCBI Taxonomy" id="6290"/>
    <lineage>
        <taxon>Eukaryota</taxon>
        <taxon>Metazoa</taxon>
        <taxon>Ecdysozoa</taxon>
        <taxon>Nematoda</taxon>
        <taxon>Chromadorea</taxon>
        <taxon>Rhabditida</taxon>
        <taxon>Rhabditina</taxon>
        <taxon>Rhabditomorpha</taxon>
        <taxon>Strongyloidea</taxon>
        <taxon>Trichostrongylidae</taxon>
        <taxon>Haemonchus</taxon>
    </lineage>
</organism>
<reference evidence="8 9" key="2">
    <citation type="submission" date="2018-11" db="EMBL/GenBank/DDBJ databases">
        <authorList>
            <consortium name="Pathogen Informatics"/>
        </authorList>
    </citation>
    <scope>NUCLEOTIDE SEQUENCE [LARGE SCALE GENOMIC DNA]</scope>
    <source>
        <strain evidence="8 9">MHpl1</strain>
    </source>
</reference>